<evidence type="ECO:0000256" key="5">
    <source>
        <dbReference type="ARBA" id="ARBA00022989"/>
    </source>
</evidence>
<evidence type="ECO:0000256" key="4">
    <source>
        <dbReference type="ARBA" id="ARBA00022692"/>
    </source>
</evidence>
<comment type="subcellular location">
    <subcellularLocation>
        <location evidence="1">Cell membrane</location>
        <topology evidence="1">Multi-pass membrane protein</topology>
    </subcellularLocation>
</comment>
<evidence type="ECO:0000256" key="3">
    <source>
        <dbReference type="ARBA" id="ARBA00022475"/>
    </source>
</evidence>
<keyword evidence="2" id="KW-0813">Transport</keyword>
<feature type="transmembrane region" description="Helical" evidence="7">
    <location>
        <begin position="257"/>
        <end position="274"/>
    </location>
</feature>
<feature type="transmembrane region" description="Helical" evidence="7">
    <location>
        <begin position="68"/>
        <end position="88"/>
    </location>
</feature>
<dbReference type="GO" id="GO:0022857">
    <property type="term" value="F:transmembrane transporter activity"/>
    <property type="evidence" value="ECO:0007669"/>
    <property type="project" value="InterPro"/>
</dbReference>
<feature type="transmembrane region" description="Helical" evidence="7">
    <location>
        <begin position="132"/>
        <end position="159"/>
    </location>
</feature>
<evidence type="ECO:0000256" key="7">
    <source>
        <dbReference type="SAM" id="Phobius"/>
    </source>
</evidence>
<feature type="transmembrane region" description="Helical" evidence="7">
    <location>
        <begin position="165"/>
        <end position="186"/>
    </location>
</feature>
<accession>A0A7T4A2B7</accession>
<dbReference type="PROSITE" id="PS50850">
    <property type="entry name" value="MFS"/>
    <property type="match status" value="1"/>
</dbReference>
<feature type="transmembrane region" description="Helical" evidence="7">
    <location>
        <begin position="35"/>
        <end position="56"/>
    </location>
</feature>
<proteinExistence type="predicted"/>
<dbReference type="Gene3D" id="1.20.1250.20">
    <property type="entry name" value="MFS general substrate transporter like domains"/>
    <property type="match status" value="2"/>
</dbReference>
<dbReference type="EMBL" id="CP065989">
    <property type="protein sequence ID" value="QQB16038.1"/>
    <property type="molecule type" value="Genomic_DNA"/>
</dbReference>
<keyword evidence="5 7" id="KW-1133">Transmembrane helix</keyword>
<evidence type="ECO:0000256" key="1">
    <source>
        <dbReference type="ARBA" id="ARBA00004651"/>
    </source>
</evidence>
<dbReference type="PANTHER" id="PTHR43045:SF1">
    <property type="entry name" value="SHIKIMATE TRANSPORTER"/>
    <property type="match status" value="1"/>
</dbReference>
<feature type="transmembrane region" description="Helical" evidence="7">
    <location>
        <begin position="351"/>
        <end position="375"/>
    </location>
</feature>
<feature type="transmembrane region" description="Helical" evidence="7">
    <location>
        <begin position="94"/>
        <end position="120"/>
    </location>
</feature>
<evidence type="ECO:0000256" key="2">
    <source>
        <dbReference type="ARBA" id="ARBA00022448"/>
    </source>
</evidence>
<sequence>MGTMLEYYDFMLYATAASLVFGPLFFSGLGPQGALLASFSTLAVGYLIRPLGGIILGHFGDKIGRKPILVFTLALIGVASVGIGLLPTTQDGNYFGVFALVFLRVLQGIAVGGEMTGAALMAVEHAPEKSRAFAGAIAVSGGPAGTVLAALVVATTAVISGDDFLVWGWRVPFLLSAVLVVAAFIIRLKVTESPLFEQLEEEKKEKRLPILDVFSKHLKTILIGVGVYTSMVFTQQIVTVYGLALATQNGVDVSDSLYLKAGGALGLMLTTVLFARLSDRIGTTKVLMMGAIAGGVLAIPILLMLSNGTVWGFVLAIVLGNVIIQGALYGPFAAFIARRLPTAVRFTGTALVYNIASTLGGLAPTVAAALAVAFAGSVLPLGFLWIVVALITVLSLIVAPKSGPAMVHTSRPVTMDRHGIKR</sequence>
<organism evidence="9 10">
    <name type="scientific">Brevibacterium casei</name>
    <dbReference type="NCBI Taxonomy" id="33889"/>
    <lineage>
        <taxon>Bacteria</taxon>
        <taxon>Bacillati</taxon>
        <taxon>Actinomycetota</taxon>
        <taxon>Actinomycetes</taxon>
        <taxon>Micrococcales</taxon>
        <taxon>Brevibacteriaceae</taxon>
        <taxon>Brevibacterium</taxon>
    </lineage>
</organism>
<dbReference type="Pfam" id="PF07690">
    <property type="entry name" value="MFS_1"/>
    <property type="match status" value="1"/>
</dbReference>
<keyword evidence="4 7" id="KW-0812">Transmembrane</keyword>
<dbReference type="InterPro" id="IPR036259">
    <property type="entry name" value="MFS_trans_sf"/>
</dbReference>
<feature type="transmembrane region" description="Helical" evidence="7">
    <location>
        <begin position="7"/>
        <end position="29"/>
    </location>
</feature>
<keyword evidence="6 7" id="KW-0472">Membrane</keyword>
<dbReference type="SUPFAM" id="SSF103473">
    <property type="entry name" value="MFS general substrate transporter"/>
    <property type="match status" value="1"/>
</dbReference>
<dbReference type="GO" id="GO:0005886">
    <property type="term" value="C:plasma membrane"/>
    <property type="evidence" value="ECO:0007669"/>
    <property type="project" value="UniProtKB-SubCell"/>
</dbReference>
<dbReference type="AlphaFoldDB" id="A0A7T4A2B7"/>
<dbReference type="PANTHER" id="PTHR43045">
    <property type="entry name" value="SHIKIMATE TRANSPORTER"/>
    <property type="match status" value="1"/>
</dbReference>
<evidence type="ECO:0000259" key="8">
    <source>
        <dbReference type="PROSITE" id="PS50850"/>
    </source>
</evidence>
<dbReference type="InterPro" id="IPR011701">
    <property type="entry name" value="MFS"/>
</dbReference>
<feature type="transmembrane region" description="Helical" evidence="7">
    <location>
        <begin position="286"/>
        <end position="305"/>
    </location>
</feature>
<gene>
    <name evidence="9" type="ORF">I6H47_07415</name>
</gene>
<evidence type="ECO:0000313" key="9">
    <source>
        <dbReference type="EMBL" id="QQB16038.1"/>
    </source>
</evidence>
<reference evidence="9 10" key="1">
    <citation type="submission" date="2020-12" db="EMBL/GenBank/DDBJ databases">
        <title>FDA dAtabase for Regulatory Grade micrObial Sequences (FDA-ARGOS): Supporting development and validation of Infectious Disease Dx tests.</title>
        <authorList>
            <person name="Sproer C."/>
            <person name="Gronow S."/>
            <person name="Severitt S."/>
            <person name="Schroder I."/>
            <person name="Tallon L."/>
            <person name="Sadzewicz L."/>
            <person name="Zhao X."/>
            <person name="Boylan J."/>
            <person name="Ott S."/>
            <person name="Bowen H."/>
            <person name="Vavikolanu K."/>
            <person name="Mehta A."/>
            <person name="Aluvathingal J."/>
            <person name="Nadendla S."/>
            <person name="Lowell S."/>
            <person name="Myers T."/>
            <person name="Yan Y."/>
            <person name="Sichtig H."/>
        </authorList>
    </citation>
    <scope>NUCLEOTIDE SEQUENCE [LARGE SCALE GENOMIC DNA]</scope>
    <source>
        <strain evidence="9 10">FDAARGOS_990</strain>
    </source>
</reference>
<dbReference type="Proteomes" id="UP000595374">
    <property type="component" value="Chromosome"/>
</dbReference>
<feature type="transmembrane region" description="Helical" evidence="7">
    <location>
        <begin position="311"/>
        <end position="330"/>
    </location>
</feature>
<keyword evidence="3" id="KW-1003">Cell membrane</keyword>
<protein>
    <submittedName>
        <fullName evidence="9">MFS transporter</fullName>
    </submittedName>
</protein>
<name>A0A7T4A2B7_9MICO</name>
<feature type="transmembrane region" description="Helical" evidence="7">
    <location>
        <begin position="221"/>
        <end position="245"/>
    </location>
</feature>
<feature type="transmembrane region" description="Helical" evidence="7">
    <location>
        <begin position="381"/>
        <end position="399"/>
    </location>
</feature>
<evidence type="ECO:0000313" key="10">
    <source>
        <dbReference type="Proteomes" id="UP000595374"/>
    </source>
</evidence>
<dbReference type="InterPro" id="IPR020846">
    <property type="entry name" value="MFS_dom"/>
</dbReference>
<feature type="domain" description="Major facilitator superfamily (MFS) profile" evidence="8">
    <location>
        <begin position="1"/>
        <end position="403"/>
    </location>
</feature>
<evidence type="ECO:0000256" key="6">
    <source>
        <dbReference type="ARBA" id="ARBA00023136"/>
    </source>
</evidence>